<dbReference type="Proteomes" id="UP000005215">
    <property type="component" value="Unassembled WGS sequence"/>
</dbReference>
<organism evidence="2 3">
    <name type="scientific">Ictidomys tridecemlineatus</name>
    <name type="common">Thirteen-lined ground squirrel</name>
    <name type="synonym">Spermophilus tridecemlineatus</name>
    <dbReference type="NCBI Taxonomy" id="43179"/>
    <lineage>
        <taxon>Eukaryota</taxon>
        <taxon>Metazoa</taxon>
        <taxon>Chordata</taxon>
        <taxon>Craniata</taxon>
        <taxon>Vertebrata</taxon>
        <taxon>Euteleostomi</taxon>
        <taxon>Mammalia</taxon>
        <taxon>Eutheria</taxon>
        <taxon>Euarchontoglires</taxon>
        <taxon>Glires</taxon>
        <taxon>Rodentia</taxon>
        <taxon>Sciuromorpha</taxon>
        <taxon>Sciuridae</taxon>
        <taxon>Xerinae</taxon>
        <taxon>Marmotini</taxon>
        <taxon>Ictidomys</taxon>
    </lineage>
</organism>
<reference evidence="2" key="3">
    <citation type="submission" date="2025-09" db="UniProtKB">
        <authorList>
            <consortium name="Ensembl"/>
        </authorList>
    </citation>
    <scope>IDENTIFICATION</scope>
</reference>
<dbReference type="EMBL" id="AGTP01045589">
    <property type="status" value="NOT_ANNOTATED_CDS"/>
    <property type="molecule type" value="Genomic_DNA"/>
</dbReference>
<protein>
    <submittedName>
        <fullName evidence="2">SPTY2D1 opposite strand</fullName>
    </submittedName>
</protein>
<accession>A0A287D627</accession>
<keyword evidence="1" id="KW-0812">Transmembrane</keyword>
<dbReference type="AlphaFoldDB" id="A0A287D627"/>
<feature type="transmembrane region" description="Helical" evidence="1">
    <location>
        <begin position="6"/>
        <end position="23"/>
    </location>
</feature>
<evidence type="ECO:0000313" key="3">
    <source>
        <dbReference type="Proteomes" id="UP000005215"/>
    </source>
</evidence>
<keyword evidence="1" id="KW-1133">Transmembrane helix</keyword>
<proteinExistence type="predicted"/>
<dbReference type="GeneTree" id="ENSGT00970000193605"/>
<keyword evidence="1" id="KW-0472">Membrane</keyword>
<evidence type="ECO:0000313" key="2">
    <source>
        <dbReference type="Ensembl" id="ENSSTOP00000028988.1"/>
    </source>
</evidence>
<reference evidence="3" key="1">
    <citation type="submission" date="2011-11" db="EMBL/GenBank/DDBJ databases">
        <title>The Draft Genome of Spermophilus tridecemlineatus.</title>
        <authorList>
            <consortium name="The Broad Institute Genome Assembly &amp; Analysis Group"/>
            <consortium name="Computational R&amp;D Group"/>
            <consortium name="and Sequencing Platform"/>
            <person name="Di Palma F."/>
            <person name="Alfoldi J."/>
            <person name="Johnson J."/>
            <person name="Berlin A."/>
            <person name="Gnerre S."/>
            <person name="Jaffe D."/>
            <person name="MacCallum I."/>
            <person name="Young S."/>
            <person name="Walker B.J."/>
            <person name="Lindblad-Toh K."/>
        </authorList>
    </citation>
    <scope>NUCLEOTIDE SEQUENCE [LARGE SCALE GENOMIC DNA]</scope>
</reference>
<evidence type="ECO:0000256" key="1">
    <source>
        <dbReference type="SAM" id="Phobius"/>
    </source>
</evidence>
<gene>
    <name evidence="2" type="primary">MISFA</name>
</gene>
<name>A0A287D627_ICTTR</name>
<reference evidence="2" key="2">
    <citation type="submission" date="2025-08" db="UniProtKB">
        <authorList>
            <consortium name="Ensembl"/>
        </authorList>
    </citation>
    <scope>IDENTIFICATION</scope>
</reference>
<dbReference type="InParanoid" id="A0A287D627"/>
<sequence>MIVLGWMLFVGFACYMGTFPEFVPPPLKWKQKWPIRESKARRRSRALEEDLSL</sequence>
<keyword evidence="3" id="KW-1185">Reference proteome</keyword>
<dbReference type="Ensembl" id="ENSSTOT00000035554.1">
    <property type="protein sequence ID" value="ENSSTOP00000028988.1"/>
    <property type="gene ID" value="ENSSTOG00000032227.1"/>
</dbReference>